<gene>
    <name evidence="2" type="ORF">GALL_466670</name>
</gene>
<proteinExistence type="predicted"/>
<protein>
    <submittedName>
        <fullName evidence="2">Uncharacterized protein</fullName>
    </submittedName>
</protein>
<name>A0A1J5PKP6_9ZZZZ</name>
<feature type="region of interest" description="Disordered" evidence="1">
    <location>
        <begin position="18"/>
        <end position="41"/>
    </location>
</feature>
<dbReference type="AlphaFoldDB" id="A0A1J5PKP6"/>
<evidence type="ECO:0000256" key="1">
    <source>
        <dbReference type="SAM" id="MobiDB-lite"/>
    </source>
</evidence>
<organism evidence="2">
    <name type="scientific">mine drainage metagenome</name>
    <dbReference type="NCBI Taxonomy" id="410659"/>
    <lineage>
        <taxon>unclassified sequences</taxon>
        <taxon>metagenomes</taxon>
        <taxon>ecological metagenomes</taxon>
    </lineage>
</organism>
<reference evidence="2" key="1">
    <citation type="submission" date="2016-10" db="EMBL/GenBank/DDBJ databases">
        <title>Sequence of Gallionella enrichment culture.</title>
        <authorList>
            <person name="Poehlein A."/>
            <person name="Muehling M."/>
            <person name="Daniel R."/>
        </authorList>
    </citation>
    <scope>NUCLEOTIDE SEQUENCE</scope>
</reference>
<evidence type="ECO:0000313" key="2">
    <source>
        <dbReference type="EMBL" id="OIQ71714.1"/>
    </source>
</evidence>
<sequence length="302" mass="33345">MLFSIDLHEYFVEVPSPAARSHPRNPTFSDFRGEQRTEAVPPKPNRFVADLNAALMQQVLNVAQRQRISNIHHHRQADDFGRRLEVPEPGSLGHGRRLRDRPARLKDFALTAPLNKIHAIKTVDRVAAELGETVDRLHDLAIGMEPEDGIIWVYGIAEVEVLAFTPFGVKNLLEMIAMERDHHIGLHRMDTPKSAGQRSVKRLFYWGFMLSAVSGWHVRRCAVAASAGLIPSTAGHIGAACRNVCRFRARPDAQFADTGTQTALVHPDGLSDRPAAMKSLVFSVPPRGQVGSASIAQIALVT</sequence>
<accession>A0A1J5PKP6</accession>
<dbReference type="EMBL" id="MLJW01003594">
    <property type="protein sequence ID" value="OIQ71714.1"/>
    <property type="molecule type" value="Genomic_DNA"/>
</dbReference>
<comment type="caution">
    <text evidence="2">The sequence shown here is derived from an EMBL/GenBank/DDBJ whole genome shotgun (WGS) entry which is preliminary data.</text>
</comment>